<evidence type="ECO:0000259" key="4">
    <source>
        <dbReference type="Pfam" id="PF00891"/>
    </source>
</evidence>
<dbReference type="InterPro" id="IPR036390">
    <property type="entry name" value="WH_DNA-bd_sf"/>
</dbReference>
<keyword evidence="1" id="KW-0489">Methyltransferase</keyword>
<reference evidence="5 6" key="1">
    <citation type="journal article" date="2024" name="Commun. Biol.">
        <title>Comparative genomic analysis of thermophilic fungi reveals convergent evolutionary adaptations and gene losses.</title>
        <authorList>
            <person name="Steindorff A.S."/>
            <person name="Aguilar-Pontes M.V."/>
            <person name="Robinson A.J."/>
            <person name="Andreopoulos B."/>
            <person name="LaButti K."/>
            <person name="Kuo A."/>
            <person name="Mondo S."/>
            <person name="Riley R."/>
            <person name="Otillar R."/>
            <person name="Haridas S."/>
            <person name="Lipzen A."/>
            <person name="Grimwood J."/>
            <person name="Schmutz J."/>
            <person name="Clum A."/>
            <person name="Reid I.D."/>
            <person name="Moisan M.C."/>
            <person name="Butler G."/>
            <person name="Nguyen T.T.M."/>
            <person name="Dewar K."/>
            <person name="Conant G."/>
            <person name="Drula E."/>
            <person name="Henrissat B."/>
            <person name="Hansel C."/>
            <person name="Singer S."/>
            <person name="Hutchinson M.I."/>
            <person name="de Vries R.P."/>
            <person name="Natvig D.O."/>
            <person name="Powell A.J."/>
            <person name="Tsang A."/>
            <person name="Grigoriev I.V."/>
        </authorList>
    </citation>
    <scope>NUCLEOTIDE SEQUENCE [LARGE SCALE GENOMIC DNA]</scope>
    <source>
        <strain evidence="5 6">ATCC 24622</strain>
    </source>
</reference>
<evidence type="ECO:0000256" key="3">
    <source>
        <dbReference type="ARBA" id="ARBA00022691"/>
    </source>
</evidence>
<organism evidence="5 6">
    <name type="scientific">Phialemonium thermophilum</name>
    <dbReference type="NCBI Taxonomy" id="223376"/>
    <lineage>
        <taxon>Eukaryota</taxon>
        <taxon>Fungi</taxon>
        <taxon>Dikarya</taxon>
        <taxon>Ascomycota</taxon>
        <taxon>Pezizomycotina</taxon>
        <taxon>Sordariomycetes</taxon>
        <taxon>Sordariomycetidae</taxon>
        <taxon>Cephalothecales</taxon>
        <taxon>Cephalothecaceae</taxon>
        <taxon>Phialemonium</taxon>
    </lineage>
</organism>
<dbReference type="PANTHER" id="PTHR43712:SF12">
    <property type="entry name" value="STERIGMATOCYSTIN 8-O-METHYLTRANSFERASE"/>
    <property type="match status" value="1"/>
</dbReference>
<dbReference type="InterPro" id="IPR001077">
    <property type="entry name" value="COMT_C"/>
</dbReference>
<dbReference type="PANTHER" id="PTHR43712">
    <property type="entry name" value="PUTATIVE (AFU_ORTHOLOGUE AFUA_4G14580)-RELATED"/>
    <property type="match status" value="1"/>
</dbReference>
<dbReference type="InterPro" id="IPR016461">
    <property type="entry name" value="COMT-like"/>
</dbReference>
<dbReference type="PROSITE" id="PS51683">
    <property type="entry name" value="SAM_OMT_II"/>
    <property type="match status" value="1"/>
</dbReference>
<dbReference type="Pfam" id="PF00891">
    <property type="entry name" value="Methyltransf_2"/>
    <property type="match status" value="1"/>
</dbReference>
<proteinExistence type="predicted"/>
<dbReference type="SUPFAM" id="SSF53335">
    <property type="entry name" value="S-adenosyl-L-methionine-dependent methyltransferases"/>
    <property type="match status" value="1"/>
</dbReference>
<keyword evidence="2" id="KW-0808">Transferase</keyword>
<evidence type="ECO:0000313" key="5">
    <source>
        <dbReference type="EMBL" id="KAL1880816.1"/>
    </source>
</evidence>
<evidence type="ECO:0000256" key="2">
    <source>
        <dbReference type="ARBA" id="ARBA00022679"/>
    </source>
</evidence>
<accession>A0ABR3XXT5</accession>
<sequence>MAHLKELTLENLVATITESTNTITTYLKKNNIQGPSLHEDSPVSLPPVPEVLGARFKLLEAIDAMQNLVSGTAYHNSADLLFRVHDTSILDVLNQFDFYSAIPLGGSATVPEIAKKVNLPEKLVRHVLNYAVHMYYFAETAPDSGVFVHTSNSAFFARNPGASDWCTHAIAQTGPFSLHVAESYRKYSAGKEEPSQEVIESAASIADLDRTGHPVTFWDYLEHSEEGKPKGYRAALFARAMGFISDALAPSGNLEVWDDFEWGSLRDGSVIVDVGGSRGHDMLKIAQKFPQHKYIVEDRPSVEEAFNAAIPAEWRSNISFRAHDFFSPQPVQADLYYLRWILHDWPDKEAKQILQNLIPALKPGALIVIKERVKTPATDGKGNYVLPRAVRRQIALNDAQMHTAFNVFERSVDQWRELVLNADPRFEILSMDGKGAQVNKGIVKIVWRG</sequence>
<dbReference type="InterPro" id="IPR029063">
    <property type="entry name" value="SAM-dependent_MTases_sf"/>
</dbReference>
<dbReference type="CDD" id="cd02440">
    <property type="entry name" value="AdoMet_MTases"/>
    <property type="match status" value="1"/>
</dbReference>
<comment type="caution">
    <text evidence="5">The sequence shown here is derived from an EMBL/GenBank/DDBJ whole genome shotgun (WGS) entry which is preliminary data.</text>
</comment>
<evidence type="ECO:0000313" key="6">
    <source>
        <dbReference type="Proteomes" id="UP001586593"/>
    </source>
</evidence>
<dbReference type="Gene3D" id="3.40.50.150">
    <property type="entry name" value="Vaccinia Virus protein VP39"/>
    <property type="match status" value="1"/>
</dbReference>
<feature type="domain" description="O-methyltransferase C-terminal" evidence="4">
    <location>
        <begin position="266"/>
        <end position="378"/>
    </location>
</feature>
<dbReference type="Gene3D" id="1.10.10.10">
    <property type="entry name" value="Winged helix-like DNA-binding domain superfamily/Winged helix DNA-binding domain"/>
    <property type="match status" value="1"/>
</dbReference>
<keyword evidence="6" id="KW-1185">Reference proteome</keyword>
<name>A0ABR3XXT5_9PEZI</name>
<dbReference type="SUPFAM" id="SSF46785">
    <property type="entry name" value="Winged helix' DNA-binding domain"/>
    <property type="match status" value="1"/>
</dbReference>
<dbReference type="Proteomes" id="UP001586593">
    <property type="component" value="Unassembled WGS sequence"/>
</dbReference>
<evidence type="ECO:0000256" key="1">
    <source>
        <dbReference type="ARBA" id="ARBA00022603"/>
    </source>
</evidence>
<dbReference type="EMBL" id="JAZHXJ010000028">
    <property type="protein sequence ID" value="KAL1880816.1"/>
    <property type="molecule type" value="Genomic_DNA"/>
</dbReference>
<gene>
    <name evidence="5" type="ORF">VTK73DRAFT_4986</name>
</gene>
<keyword evidence="3" id="KW-0949">S-adenosyl-L-methionine</keyword>
<protein>
    <recommendedName>
        <fullName evidence="4">O-methyltransferase C-terminal domain-containing protein</fullName>
    </recommendedName>
</protein>
<dbReference type="InterPro" id="IPR036388">
    <property type="entry name" value="WH-like_DNA-bd_sf"/>
</dbReference>